<keyword evidence="5 6" id="KW-0472">Membrane</keyword>
<comment type="function">
    <text evidence="6">Part of an energy-coupled inorganic carbon pump.</text>
</comment>
<dbReference type="EMBL" id="JAEQBW010000002">
    <property type="protein sequence ID" value="MBK6264579.1"/>
    <property type="molecule type" value="Genomic_DNA"/>
</dbReference>
<evidence type="ECO:0000256" key="6">
    <source>
        <dbReference type="HAMAP-Rule" id="MF_01871"/>
    </source>
</evidence>
<evidence type="ECO:0000256" key="1">
    <source>
        <dbReference type="ARBA" id="ARBA00022448"/>
    </source>
</evidence>
<dbReference type="GO" id="GO:0005886">
    <property type="term" value="C:plasma membrane"/>
    <property type="evidence" value="ECO:0007669"/>
    <property type="project" value="UniProtKB-SubCell"/>
</dbReference>
<sequence length="830" mass="95961">MINTSNFDEHKTLEHLKHYLPAQAALKDFVHHNTLHAFQSKEFHKALWEASVIFGYRTYIGIDEFRERYHKGMISPAILDRVIDAHFSTVSEKENWKEKLLQKQYNKHIHSRLNQFYDLWKLQYKVNLPKVVHPLLFRLLAAYLDQGIADWKFPSLKDDFLDSLRDLEQNGYISLFKAKRARRILLENKKKVADLLAIVVGDEAYFEQYLFEQQFNHPGWSGFVSVVEHKPKTLFDERKISLQELIYFELLLEIDALDHKFGEMWKPLMIQNEGAVIQDLFGEVPYHEIKTVLQLWQEALEWSYFDSVLSGILLSSKKLVETKHPSFQGLFCIDDREYSLRRHIEALSPTAQTFGTPGYFGIEFYFQPENGKFLTLACPANIDPKYIIKEVNRKKNIQKDPHFHQSTHKAHWGGLISGTLGFWSAMKLLFNLFRPSISPLTVHSFQHADKQAGLQIDFTGEQEEGRNIGFKPVEMANRVEKVLKSIGLTQDFVPIVYLVGHGGSSVNNTYYAGYDCGACAGRPGAVNARVFAYMANKKEVRDILQQNGLNIPQTTCFVGAMHDTTRDEIEFYDEEKIPKKLQALHQKNEAIFKEALMRNALERSYRFENINSAASLHKVHHKVKKRSISLFEPRPEWNHTDNALCIIGRKSLYDKLYLDKRPFLNSYDYTQDENGELLHSILSATIPVCGGINLEYYFSTVDQQKLGAGTKLPHNVVGLFGLNTGVDGDLRTGLPSQMIEIHEPVRILFVIEQFPEVIDNVISKDKSLKEWVHNEWVLLTAIHPETKKIYRFSEQRFSEYTPVNKSLKRMTDEQAQLDVINKKEPALMVN</sequence>
<feature type="binding site" evidence="6">
    <location>
        <position position="332"/>
    </location>
    <ligand>
        <name>Zn(2+)</name>
        <dbReference type="ChEBI" id="CHEBI:29105"/>
    </ligand>
</feature>
<evidence type="ECO:0000256" key="2">
    <source>
        <dbReference type="ARBA" id="ARBA00022475"/>
    </source>
</evidence>
<gene>
    <name evidence="6" type="primary">dabA</name>
    <name evidence="7" type="ORF">JKA74_05970</name>
</gene>
<reference evidence="7" key="1">
    <citation type="submission" date="2021-01" db="EMBL/GenBank/DDBJ databases">
        <title>Marivirga aurantiaca sp. nov., isolated from intertidal surface sediments.</title>
        <authorList>
            <person name="Zhang M."/>
        </authorList>
    </citation>
    <scope>NUCLEOTIDE SEQUENCE</scope>
    <source>
        <strain evidence="7">S37H4</strain>
    </source>
</reference>
<dbReference type="AlphaFoldDB" id="A0A935C6V8"/>
<proteinExistence type="inferred from homology"/>
<comment type="caution">
    <text evidence="7">The sequence shown here is derived from an EMBL/GenBank/DDBJ whole genome shotgun (WGS) entry which is preliminary data.</text>
</comment>
<name>A0A935C6V8_9BACT</name>
<comment type="subunit">
    <text evidence="6">Forms a complex with DabB.</text>
</comment>
<keyword evidence="3 6" id="KW-0479">Metal-binding</keyword>
<dbReference type="Proteomes" id="UP000611723">
    <property type="component" value="Unassembled WGS sequence"/>
</dbReference>
<keyword evidence="8" id="KW-1185">Reference proteome</keyword>
<evidence type="ECO:0000256" key="5">
    <source>
        <dbReference type="ARBA" id="ARBA00023136"/>
    </source>
</evidence>
<comment type="similarity">
    <text evidence="6">Belongs to the inorganic carbon transporter (TC 9.A.2) DabA family.</text>
</comment>
<evidence type="ECO:0000256" key="4">
    <source>
        <dbReference type="ARBA" id="ARBA00022833"/>
    </source>
</evidence>
<comment type="subcellular location">
    <subcellularLocation>
        <location evidence="6">Cell membrane</location>
        <topology evidence="6">Peripheral membrane protein</topology>
    </subcellularLocation>
</comment>
<dbReference type="RefSeq" id="WP_201430269.1">
    <property type="nucleotide sequence ID" value="NZ_JAEQBW010000002.1"/>
</dbReference>
<comment type="cofactor">
    <cofactor evidence="6">
        <name>Zn(2+)</name>
        <dbReference type="ChEBI" id="CHEBI:29105"/>
    </cofactor>
</comment>
<feature type="binding site" evidence="6">
    <location>
        <position position="334"/>
    </location>
    <ligand>
        <name>Zn(2+)</name>
        <dbReference type="ChEBI" id="CHEBI:29105"/>
    </ligand>
</feature>
<feature type="binding site" evidence="6">
    <location>
        <position position="516"/>
    </location>
    <ligand>
        <name>Zn(2+)</name>
        <dbReference type="ChEBI" id="CHEBI:29105"/>
    </ligand>
</feature>
<dbReference type="PANTHER" id="PTHR38344">
    <property type="entry name" value="UPF0753 PROTEIN AQ_863"/>
    <property type="match status" value="1"/>
</dbReference>
<dbReference type="PANTHER" id="PTHR38344:SF1">
    <property type="entry name" value="INORGANIC CARBON TRANSPORTER SUBUNIT DABA-RELATED"/>
    <property type="match status" value="1"/>
</dbReference>
<accession>A0A935C6V8</accession>
<keyword evidence="4 6" id="KW-0862">Zinc</keyword>
<protein>
    <recommendedName>
        <fullName evidence="6">Probable inorganic carbon transporter subunit DabA</fullName>
    </recommendedName>
</protein>
<dbReference type="InterPro" id="IPR018752">
    <property type="entry name" value="DabA"/>
</dbReference>
<keyword evidence="2 6" id="KW-1003">Cell membrane</keyword>
<keyword evidence="1 6" id="KW-0813">Transport</keyword>
<dbReference type="HAMAP" id="MF_01871">
    <property type="entry name" value="DabA"/>
    <property type="match status" value="1"/>
</dbReference>
<evidence type="ECO:0000256" key="3">
    <source>
        <dbReference type="ARBA" id="ARBA00022723"/>
    </source>
</evidence>
<organism evidence="7 8">
    <name type="scientific">Marivirga aurantiaca</name>
    <dbReference type="NCBI Taxonomy" id="2802615"/>
    <lineage>
        <taxon>Bacteria</taxon>
        <taxon>Pseudomonadati</taxon>
        <taxon>Bacteroidota</taxon>
        <taxon>Cytophagia</taxon>
        <taxon>Cytophagales</taxon>
        <taxon>Marivirgaceae</taxon>
        <taxon>Marivirga</taxon>
    </lineage>
</organism>
<evidence type="ECO:0000313" key="7">
    <source>
        <dbReference type="EMBL" id="MBK6264579.1"/>
    </source>
</evidence>
<evidence type="ECO:0000313" key="8">
    <source>
        <dbReference type="Proteomes" id="UP000611723"/>
    </source>
</evidence>
<dbReference type="Pfam" id="PF10070">
    <property type="entry name" value="DabA"/>
    <property type="match status" value="1"/>
</dbReference>
<dbReference type="GO" id="GO:0008270">
    <property type="term" value="F:zinc ion binding"/>
    <property type="evidence" value="ECO:0007669"/>
    <property type="project" value="UniProtKB-UniRule"/>
</dbReference>
<feature type="binding site" evidence="6">
    <location>
        <position position="501"/>
    </location>
    <ligand>
        <name>Zn(2+)</name>
        <dbReference type="ChEBI" id="CHEBI:29105"/>
    </ligand>
</feature>